<gene>
    <name evidence="1" type="ORF">OESDEN_15758</name>
</gene>
<accession>A0A0B1SKW0</accession>
<evidence type="ECO:0000313" key="1">
    <source>
        <dbReference type="EMBL" id="KHJ84526.1"/>
    </source>
</evidence>
<dbReference type="EMBL" id="KN568088">
    <property type="protein sequence ID" value="KHJ84526.1"/>
    <property type="molecule type" value="Genomic_DNA"/>
</dbReference>
<protein>
    <submittedName>
        <fullName evidence="1">Uncharacterized protein</fullName>
    </submittedName>
</protein>
<evidence type="ECO:0000313" key="2">
    <source>
        <dbReference type="Proteomes" id="UP000053660"/>
    </source>
</evidence>
<dbReference type="AlphaFoldDB" id="A0A0B1SKW0"/>
<organism evidence="1 2">
    <name type="scientific">Oesophagostomum dentatum</name>
    <name type="common">Nodular worm</name>
    <dbReference type="NCBI Taxonomy" id="61180"/>
    <lineage>
        <taxon>Eukaryota</taxon>
        <taxon>Metazoa</taxon>
        <taxon>Ecdysozoa</taxon>
        <taxon>Nematoda</taxon>
        <taxon>Chromadorea</taxon>
        <taxon>Rhabditida</taxon>
        <taxon>Rhabditina</taxon>
        <taxon>Rhabditomorpha</taxon>
        <taxon>Strongyloidea</taxon>
        <taxon>Strongylidae</taxon>
        <taxon>Oesophagostomum</taxon>
    </lineage>
</organism>
<sequence>MEVKKKLLCMDQKKKSEDPPFGFVGMQRNARRMTKSMAKFLIIPPAVPRQKKRRTEIMRESQLVGRM</sequence>
<keyword evidence="2" id="KW-1185">Reference proteome</keyword>
<reference evidence="1 2" key="1">
    <citation type="submission" date="2014-03" db="EMBL/GenBank/DDBJ databases">
        <title>Draft genome of the hookworm Oesophagostomum dentatum.</title>
        <authorList>
            <person name="Mitreva M."/>
        </authorList>
    </citation>
    <scope>NUCLEOTIDE SEQUENCE [LARGE SCALE GENOMIC DNA]</scope>
    <source>
        <strain evidence="1 2">OD-Hann</strain>
    </source>
</reference>
<proteinExistence type="predicted"/>
<dbReference type="OrthoDB" id="5869669at2759"/>
<name>A0A0B1SKW0_OESDE</name>
<dbReference type="Proteomes" id="UP000053660">
    <property type="component" value="Unassembled WGS sequence"/>
</dbReference>